<evidence type="ECO:0000256" key="1">
    <source>
        <dbReference type="ARBA" id="ARBA00010868"/>
    </source>
</evidence>
<accession>A0A7K5LES6</accession>
<dbReference type="GO" id="GO:0006955">
    <property type="term" value="P:immune response"/>
    <property type="evidence" value="ECO:0007669"/>
    <property type="project" value="InterPro"/>
</dbReference>
<comment type="similarity">
    <text evidence="1">Belongs to the intercrine beta (chemokine CC) family.</text>
</comment>
<name>A0A7K5LES6_VIRAL</name>
<organism evidence="4 5">
    <name type="scientific">Vireo altiloquus</name>
    <name type="common">Black-whiskered vireo</name>
    <name type="synonym">Muscicapa altiloqua</name>
    <dbReference type="NCBI Taxonomy" id="34956"/>
    <lineage>
        <taxon>Eukaryota</taxon>
        <taxon>Metazoa</taxon>
        <taxon>Chordata</taxon>
        <taxon>Craniata</taxon>
        <taxon>Vertebrata</taxon>
        <taxon>Euteleostomi</taxon>
        <taxon>Archelosauria</taxon>
        <taxon>Archosauria</taxon>
        <taxon>Dinosauria</taxon>
        <taxon>Saurischia</taxon>
        <taxon>Theropoda</taxon>
        <taxon>Coelurosauria</taxon>
        <taxon>Aves</taxon>
        <taxon>Neognathae</taxon>
        <taxon>Neoaves</taxon>
        <taxon>Telluraves</taxon>
        <taxon>Australaves</taxon>
        <taxon>Passeriformes</taxon>
        <taxon>Corvoidea</taxon>
        <taxon>Vireonidae</taxon>
        <taxon>Vireoninae</taxon>
        <taxon>Vireo</taxon>
    </lineage>
</organism>
<dbReference type="FunFam" id="2.40.50.40:FF:000002">
    <property type="entry name" value="C-C motif chemokine"/>
    <property type="match status" value="1"/>
</dbReference>
<gene>
    <name evidence="4" type="primary">Ccl4_1</name>
    <name evidence="4" type="ORF">VIRALT_R03668</name>
</gene>
<protein>
    <submittedName>
        <fullName evidence="4">CCL4 protein</fullName>
    </submittedName>
</protein>
<evidence type="ECO:0000313" key="5">
    <source>
        <dbReference type="Proteomes" id="UP000589495"/>
    </source>
</evidence>
<dbReference type="InterPro" id="IPR036048">
    <property type="entry name" value="Interleukin_8-like_sf"/>
</dbReference>
<dbReference type="InterPro" id="IPR001811">
    <property type="entry name" value="Chemokine_IL8-like_dom"/>
</dbReference>
<dbReference type="GO" id="GO:0008009">
    <property type="term" value="F:chemokine activity"/>
    <property type="evidence" value="ECO:0007669"/>
    <property type="project" value="InterPro"/>
</dbReference>
<feature type="non-terminal residue" evidence="4">
    <location>
        <position position="60"/>
    </location>
</feature>
<keyword evidence="2" id="KW-0202">Cytokine</keyword>
<feature type="domain" description="Chemokine interleukin-8-like" evidence="3">
    <location>
        <begin position="2"/>
        <end position="57"/>
    </location>
</feature>
<comment type="caution">
    <text evidence="4">The sequence shown here is derived from an EMBL/GenBank/DDBJ whole genome shotgun (WGS) entry which is preliminary data.</text>
</comment>
<dbReference type="SUPFAM" id="SSF54117">
    <property type="entry name" value="Interleukin 8-like chemokines"/>
    <property type="match status" value="1"/>
</dbReference>
<dbReference type="InterPro" id="IPR039809">
    <property type="entry name" value="Chemokine_b/g/d"/>
</dbReference>
<reference evidence="4 5" key="1">
    <citation type="submission" date="2019-09" db="EMBL/GenBank/DDBJ databases">
        <title>Bird 10,000 Genomes (B10K) Project - Family phase.</title>
        <authorList>
            <person name="Zhang G."/>
        </authorList>
    </citation>
    <scope>NUCLEOTIDE SEQUENCE [LARGE SCALE GENOMIC DNA]</scope>
    <source>
        <strain evidence="4">B10K-DU-001-22</strain>
        <tissue evidence="4">Muscle</tissue>
    </source>
</reference>
<evidence type="ECO:0000259" key="3">
    <source>
        <dbReference type="SMART" id="SM00199"/>
    </source>
</evidence>
<feature type="non-terminal residue" evidence="4">
    <location>
        <position position="1"/>
    </location>
</feature>
<dbReference type="GO" id="GO:0005615">
    <property type="term" value="C:extracellular space"/>
    <property type="evidence" value="ECO:0007669"/>
    <property type="project" value="UniProtKB-KW"/>
</dbReference>
<evidence type="ECO:0000313" key="4">
    <source>
        <dbReference type="EMBL" id="NWT16998.1"/>
    </source>
</evidence>
<dbReference type="AlphaFoldDB" id="A0A7K5LES6"/>
<dbReference type="Pfam" id="PF00048">
    <property type="entry name" value="IL8"/>
    <property type="match status" value="1"/>
</dbReference>
<evidence type="ECO:0000256" key="2">
    <source>
        <dbReference type="ARBA" id="ARBA00022514"/>
    </source>
</evidence>
<dbReference type="Proteomes" id="UP000589495">
    <property type="component" value="Unassembled WGS sequence"/>
</dbReference>
<dbReference type="Gene3D" id="2.40.50.40">
    <property type="match status" value="1"/>
</dbReference>
<dbReference type="PANTHER" id="PTHR12015">
    <property type="entry name" value="SMALL INDUCIBLE CYTOKINE A"/>
    <property type="match status" value="1"/>
</dbReference>
<proteinExistence type="inferred from homology"/>
<dbReference type="SMART" id="SM00199">
    <property type="entry name" value="SCY"/>
    <property type="match status" value="1"/>
</dbReference>
<dbReference type="CDD" id="cd00272">
    <property type="entry name" value="Chemokine_CC"/>
    <property type="match status" value="1"/>
</dbReference>
<dbReference type="EMBL" id="VZRF01011138">
    <property type="protein sequence ID" value="NWT16998.1"/>
    <property type="molecule type" value="Genomic_DNA"/>
</dbReference>
<keyword evidence="5" id="KW-1185">Reference proteome</keyword>
<sequence>ICCIKYAQHKLPWKRIQSHYVTSSRCPLPAIVFVTKEGRLVCADPKNTWVQSYLQILEQN</sequence>